<evidence type="ECO:0000259" key="6">
    <source>
        <dbReference type="Pfam" id="PF02656"/>
    </source>
</evidence>
<gene>
    <name evidence="7" type="ORF">ACFO8L_29800</name>
</gene>
<proteinExistence type="predicted"/>
<dbReference type="Proteomes" id="UP001595891">
    <property type="component" value="Unassembled WGS sequence"/>
</dbReference>
<feature type="transmembrane region" description="Helical" evidence="5">
    <location>
        <begin position="88"/>
        <end position="107"/>
    </location>
</feature>
<accession>A0ABV9ENN1</accession>
<feature type="domain" description="DUF202" evidence="6">
    <location>
        <begin position="13"/>
        <end position="74"/>
    </location>
</feature>
<reference evidence="8" key="1">
    <citation type="journal article" date="2019" name="Int. J. Syst. Evol. Microbiol.">
        <title>The Global Catalogue of Microorganisms (GCM) 10K type strain sequencing project: providing services to taxonomists for standard genome sequencing and annotation.</title>
        <authorList>
            <consortium name="The Broad Institute Genomics Platform"/>
            <consortium name="The Broad Institute Genome Sequencing Center for Infectious Disease"/>
            <person name="Wu L."/>
            <person name="Ma J."/>
        </authorList>
    </citation>
    <scope>NUCLEOTIDE SEQUENCE [LARGE SCALE GENOMIC DNA]</scope>
    <source>
        <strain evidence="8">CCUG 49560</strain>
    </source>
</reference>
<keyword evidence="8" id="KW-1185">Reference proteome</keyword>
<feature type="transmembrane region" description="Helical" evidence="5">
    <location>
        <begin position="17"/>
        <end position="39"/>
    </location>
</feature>
<evidence type="ECO:0000256" key="2">
    <source>
        <dbReference type="ARBA" id="ARBA00022692"/>
    </source>
</evidence>
<dbReference type="InterPro" id="IPR003807">
    <property type="entry name" value="DUF202"/>
</dbReference>
<feature type="transmembrane region" description="Helical" evidence="5">
    <location>
        <begin position="45"/>
        <end position="67"/>
    </location>
</feature>
<evidence type="ECO:0000313" key="8">
    <source>
        <dbReference type="Proteomes" id="UP001595891"/>
    </source>
</evidence>
<evidence type="ECO:0000256" key="1">
    <source>
        <dbReference type="ARBA" id="ARBA00004127"/>
    </source>
</evidence>
<dbReference type="EMBL" id="JBHSFN010000022">
    <property type="protein sequence ID" value="MFC4590320.1"/>
    <property type="molecule type" value="Genomic_DNA"/>
</dbReference>
<organism evidence="7 8">
    <name type="scientific">Sphaerisporangium corydalis</name>
    <dbReference type="NCBI Taxonomy" id="1441875"/>
    <lineage>
        <taxon>Bacteria</taxon>
        <taxon>Bacillati</taxon>
        <taxon>Actinomycetota</taxon>
        <taxon>Actinomycetes</taxon>
        <taxon>Streptosporangiales</taxon>
        <taxon>Streptosporangiaceae</taxon>
        <taxon>Sphaerisporangium</taxon>
    </lineage>
</organism>
<evidence type="ECO:0000256" key="4">
    <source>
        <dbReference type="ARBA" id="ARBA00023136"/>
    </source>
</evidence>
<sequence length="110" mass="11064">MNAGPPRPAGLHVERTLLAWIRTATALAAGGLGAAGIAGRHTGNGLIAIPFVLAALCGAVLLARSGVRHRRVQSALRGEVPLDDQADATLAWLGVAALATGALVFVLSSP</sequence>
<comment type="subcellular location">
    <subcellularLocation>
        <location evidence="1">Endomembrane system</location>
        <topology evidence="1">Multi-pass membrane protein</topology>
    </subcellularLocation>
</comment>
<keyword evidence="3 5" id="KW-1133">Transmembrane helix</keyword>
<dbReference type="RefSeq" id="WP_262847349.1">
    <property type="nucleotide sequence ID" value="NZ_JANZYP010000062.1"/>
</dbReference>
<keyword evidence="2 5" id="KW-0812">Transmembrane</keyword>
<comment type="caution">
    <text evidence="7">The sequence shown here is derived from an EMBL/GenBank/DDBJ whole genome shotgun (WGS) entry which is preliminary data.</text>
</comment>
<keyword evidence="4 5" id="KW-0472">Membrane</keyword>
<dbReference type="Pfam" id="PF02656">
    <property type="entry name" value="DUF202"/>
    <property type="match status" value="1"/>
</dbReference>
<protein>
    <submittedName>
        <fullName evidence="7">DUF202 domain-containing protein</fullName>
    </submittedName>
</protein>
<name>A0ABV9ENN1_9ACTN</name>
<evidence type="ECO:0000256" key="3">
    <source>
        <dbReference type="ARBA" id="ARBA00022989"/>
    </source>
</evidence>
<evidence type="ECO:0000256" key="5">
    <source>
        <dbReference type="SAM" id="Phobius"/>
    </source>
</evidence>
<evidence type="ECO:0000313" key="7">
    <source>
        <dbReference type="EMBL" id="MFC4590320.1"/>
    </source>
</evidence>